<sequence length="142" mass="16365">MMAQRRVMMKYGGYSQSKKKRSYFRSMVVPMLCSGEYSIPDLIGVAKGYRYVLTAMWPAVGATDFPSTCTKFQVPYFIFDGVLDQNTPAALVQDYFDLIQAPKKELIWFEQSGHNPMTDEPERFKSLLRDRLQALEKEEPTV</sequence>
<dbReference type="Proteomes" id="UP000053433">
    <property type="component" value="Unassembled WGS sequence"/>
</dbReference>
<dbReference type="Gene3D" id="3.40.50.1820">
    <property type="entry name" value="alpha/beta hydrolase"/>
    <property type="match status" value="1"/>
</dbReference>
<dbReference type="InterPro" id="IPR029058">
    <property type="entry name" value="AB_hydrolase_fold"/>
</dbReference>
<organism evidence="1 2">
    <name type="scientific">Ruthenibacterium lactatiformans</name>
    <dbReference type="NCBI Taxonomy" id="1550024"/>
    <lineage>
        <taxon>Bacteria</taxon>
        <taxon>Bacillati</taxon>
        <taxon>Bacillota</taxon>
        <taxon>Clostridia</taxon>
        <taxon>Eubacteriales</taxon>
        <taxon>Oscillospiraceae</taxon>
        <taxon>Ruthenibacterium</taxon>
    </lineage>
</organism>
<dbReference type="EMBL" id="LMUA01000031">
    <property type="protein sequence ID" value="KUE75033.1"/>
    <property type="molecule type" value="Genomic_DNA"/>
</dbReference>
<comment type="caution">
    <text evidence="1">The sequence shown here is derived from an EMBL/GenBank/DDBJ whole genome shotgun (WGS) entry which is preliminary data.</text>
</comment>
<evidence type="ECO:0000313" key="2">
    <source>
        <dbReference type="Proteomes" id="UP000053433"/>
    </source>
</evidence>
<dbReference type="AlphaFoldDB" id="A0A0W7TMF5"/>
<protein>
    <recommendedName>
        <fullName evidence="3">Alpha/beta hydrolase</fullName>
    </recommendedName>
</protein>
<proteinExistence type="predicted"/>
<name>A0A0W7TMF5_9FIRM</name>
<gene>
    <name evidence="1" type="ORF">ASJ35_15800</name>
</gene>
<reference evidence="1 2" key="1">
    <citation type="submission" date="2015-10" db="EMBL/GenBank/DDBJ databases">
        <title>A novel member of the family Ruminococcaceae isolated from human faeces.</title>
        <authorList>
            <person name="Shkoporov A.N."/>
            <person name="Chaplin A.V."/>
            <person name="Motuzova O.V."/>
            <person name="Kafarskaia L.I."/>
            <person name="Efimov B.A."/>
        </authorList>
    </citation>
    <scope>NUCLEOTIDE SEQUENCE [LARGE SCALE GENOMIC DNA]</scope>
    <source>
        <strain evidence="1 2">668</strain>
    </source>
</reference>
<accession>A0A0W7TMF5</accession>
<evidence type="ECO:0000313" key="1">
    <source>
        <dbReference type="EMBL" id="KUE75033.1"/>
    </source>
</evidence>
<dbReference type="SUPFAM" id="SSF53474">
    <property type="entry name" value="alpha/beta-Hydrolases"/>
    <property type="match status" value="1"/>
</dbReference>
<evidence type="ECO:0008006" key="3">
    <source>
        <dbReference type="Google" id="ProtNLM"/>
    </source>
</evidence>